<dbReference type="PANTHER" id="PTHR46913">
    <property type="entry name" value="RING-H2 FINGER PROTEIN ATL16"/>
    <property type="match status" value="1"/>
</dbReference>
<comment type="catalytic activity">
    <reaction evidence="1">
        <text>S-ubiquitinyl-[E2 ubiquitin-conjugating enzyme]-L-cysteine + [acceptor protein]-L-lysine = [E2 ubiquitin-conjugating enzyme]-L-cysteine + N(6)-ubiquitinyl-[acceptor protein]-L-lysine.</text>
        <dbReference type="EC" id="2.3.2.27"/>
    </reaction>
</comment>
<sequence length="377" mass="41004">MLSPFLRRLLHLSLPMASSRRMVEGYLNSTVDSPSLPDEATPVDLGPKNKGFIHNHAALALTLLACVFAISLLSTAALIFFHRRLRRRRAMAALIDPPLFPSDPDTPAPGAGPGPDPGDDPIHHVWYIRTVGLDEATIESIAVTKYQAGSGLHGSTDCSVCLGDFQDGDLVRLLPKCGHAFHVPCIDTWLRAHVNCPVCRSHVVDPKVTAADGESTIASSEASPGDTEQTRSETRENGEVSLDVLLRDSEVNEHAHEVFVEIPLSDSLSDSAILTLQADSEERELNRNPVRYRSASVDSPFMVPSVVITIPESYISGQVLKEEQLEQSGKEKERPRNGSKAGSTRFERVRSFSSSSGSGRAFVFSRSGRSRSSVLPM</sequence>
<feature type="compositionally biased region" description="Low complexity" evidence="16">
    <location>
        <begin position="351"/>
        <end position="377"/>
    </location>
</feature>
<keyword evidence="10" id="KW-0833">Ubl conjugation pathway</keyword>
<evidence type="ECO:0000256" key="14">
    <source>
        <dbReference type="ARBA" id="ARBA00024209"/>
    </source>
</evidence>
<evidence type="ECO:0000256" key="5">
    <source>
        <dbReference type="ARBA" id="ARBA00022679"/>
    </source>
</evidence>
<evidence type="ECO:0000256" key="4">
    <source>
        <dbReference type="ARBA" id="ARBA00012483"/>
    </source>
</evidence>
<dbReference type="PANTHER" id="PTHR46913:SF19">
    <property type="entry name" value="RING-TYPE E3 UBIQUITIN TRANSFERASE"/>
    <property type="match status" value="1"/>
</dbReference>
<feature type="compositionally biased region" description="Basic and acidic residues" evidence="16">
    <location>
        <begin position="228"/>
        <end position="238"/>
    </location>
</feature>
<dbReference type="EMBL" id="SWLB01000004">
    <property type="protein sequence ID" value="KAF3339373.1"/>
    <property type="molecule type" value="Genomic_DNA"/>
</dbReference>
<dbReference type="GO" id="GO:0016567">
    <property type="term" value="P:protein ubiquitination"/>
    <property type="evidence" value="ECO:0007669"/>
    <property type="project" value="UniProtKB-UniPathway"/>
</dbReference>
<dbReference type="OrthoDB" id="9984778at2759"/>
<dbReference type="SUPFAM" id="SSF57850">
    <property type="entry name" value="RING/U-box"/>
    <property type="match status" value="1"/>
</dbReference>
<dbReference type="FunFam" id="3.30.40.10:FF:000285">
    <property type="entry name" value="RING-H2 finger protein ATL43"/>
    <property type="match status" value="1"/>
</dbReference>
<comment type="pathway">
    <text evidence="3">Protein modification; protein ubiquitination.</text>
</comment>
<evidence type="ECO:0000256" key="13">
    <source>
        <dbReference type="ARBA" id="ARBA00023136"/>
    </source>
</evidence>
<evidence type="ECO:0000256" key="16">
    <source>
        <dbReference type="SAM" id="MobiDB-lite"/>
    </source>
</evidence>
<feature type="compositionally biased region" description="Pro residues" evidence="16">
    <location>
        <begin position="98"/>
        <end position="116"/>
    </location>
</feature>
<keyword evidence="6 17" id="KW-0812">Transmembrane</keyword>
<gene>
    <name evidence="19" type="ORF">FCM35_KLT16844</name>
</gene>
<keyword evidence="7" id="KW-0479">Metal-binding</keyword>
<dbReference type="CDD" id="cd16461">
    <property type="entry name" value="RING-H2_EL5-like"/>
    <property type="match status" value="1"/>
</dbReference>
<evidence type="ECO:0000313" key="19">
    <source>
        <dbReference type="EMBL" id="KAF3339373.1"/>
    </source>
</evidence>
<comment type="caution">
    <text evidence="19">The sequence shown here is derived from an EMBL/GenBank/DDBJ whole genome shotgun (WGS) entry which is preliminary data.</text>
</comment>
<evidence type="ECO:0000259" key="18">
    <source>
        <dbReference type="PROSITE" id="PS50089"/>
    </source>
</evidence>
<evidence type="ECO:0000256" key="12">
    <source>
        <dbReference type="ARBA" id="ARBA00022989"/>
    </source>
</evidence>
<evidence type="ECO:0000256" key="6">
    <source>
        <dbReference type="ARBA" id="ARBA00022692"/>
    </source>
</evidence>
<evidence type="ECO:0000256" key="9">
    <source>
        <dbReference type="ARBA" id="ARBA00022771"/>
    </source>
</evidence>
<feature type="compositionally biased region" description="Basic and acidic residues" evidence="16">
    <location>
        <begin position="325"/>
        <end position="336"/>
    </location>
</feature>
<dbReference type="AlphaFoldDB" id="A0A833VXA1"/>
<comment type="similarity">
    <text evidence="14">Belongs to the RING-type zinc finger family. ATL subfamily.</text>
</comment>
<keyword evidence="5" id="KW-0808">Transferase</keyword>
<feature type="region of interest" description="Disordered" evidence="16">
    <location>
        <begin position="211"/>
        <end position="239"/>
    </location>
</feature>
<evidence type="ECO:0000256" key="11">
    <source>
        <dbReference type="ARBA" id="ARBA00022833"/>
    </source>
</evidence>
<feature type="transmembrane region" description="Helical" evidence="17">
    <location>
        <begin position="57"/>
        <end position="81"/>
    </location>
</feature>
<evidence type="ECO:0000256" key="7">
    <source>
        <dbReference type="ARBA" id="ARBA00022723"/>
    </source>
</evidence>
<dbReference type="UniPathway" id="UPA00143"/>
<keyword evidence="20" id="KW-1185">Reference proteome</keyword>
<dbReference type="InterPro" id="IPR044600">
    <property type="entry name" value="ATL1/ATL16-like"/>
</dbReference>
<evidence type="ECO:0000256" key="17">
    <source>
        <dbReference type="SAM" id="Phobius"/>
    </source>
</evidence>
<dbReference type="Gene3D" id="3.30.40.10">
    <property type="entry name" value="Zinc/RING finger domain, C3HC4 (zinc finger)"/>
    <property type="match status" value="1"/>
</dbReference>
<protein>
    <recommendedName>
        <fullName evidence="4">RING-type E3 ubiquitin transferase</fullName>
        <ecNumber evidence="4">2.3.2.27</ecNumber>
    </recommendedName>
</protein>
<name>A0A833VXA1_9POAL</name>
<keyword evidence="8" id="KW-0732">Signal</keyword>
<evidence type="ECO:0000256" key="8">
    <source>
        <dbReference type="ARBA" id="ARBA00022729"/>
    </source>
</evidence>
<comment type="subcellular location">
    <subcellularLocation>
        <location evidence="2">Membrane</location>
        <topology evidence="2">Single-pass membrane protein</topology>
    </subcellularLocation>
</comment>
<proteinExistence type="inferred from homology"/>
<dbReference type="GO" id="GO:0016020">
    <property type="term" value="C:membrane"/>
    <property type="evidence" value="ECO:0007669"/>
    <property type="project" value="UniProtKB-SubCell"/>
</dbReference>
<keyword evidence="11" id="KW-0862">Zinc</keyword>
<dbReference type="InterPro" id="IPR001841">
    <property type="entry name" value="Znf_RING"/>
</dbReference>
<evidence type="ECO:0000256" key="1">
    <source>
        <dbReference type="ARBA" id="ARBA00000900"/>
    </source>
</evidence>
<keyword evidence="12 17" id="KW-1133">Transmembrane helix</keyword>
<evidence type="ECO:0000256" key="3">
    <source>
        <dbReference type="ARBA" id="ARBA00004906"/>
    </source>
</evidence>
<dbReference type="EC" id="2.3.2.27" evidence="4"/>
<dbReference type="SMART" id="SM00184">
    <property type="entry name" value="RING"/>
    <property type="match status" value="1"/>
</dbReference>
<organism evidence="19 20">
    <name type="scientific">Carex littledalei</name>
    <dbReference type="NCBI Taxonomy" id="544730"/>
    <lineage>
        <taxon>Eukaryota</taxon>
        <taxon>Viridiplantae</taxon>
        <taxon>Streptophyta</taxon>
        <taxon>Embryophyta</taxon>
        <taxon>Tracheophyta</taxon>
        <taxon>Spermatophyta</taxon>
        <taxon>Magnoliopsida</taxon>
        <taxon>Liliopsida</taxon>
        <taxon>Poales</taxon>
        <taxon>Cyperaceae</taxon>
        <taxon>Cyperoideae</taxon>
        <taxon>Cariceae</taxon>
        <taxon>Carex</taxon>
        <taxon>Carex subgen. Euthyceras</taxon>
    </lineage>
</organism>
<dbReference type="GO" id="GO:0061630">
    <property type="term" value="F:ubiquitin protein ligase activity"/>
    <property type="evidence" value="ECO:0007669"/>
    <property type="project" value="UniProtKB-EC"/>
</dbReference>
<feature type="region of interest" description="Disordered" evidence="16">
    <location>
        <begin position="325"/>
        <end position="377"/>
    </location>
</feature>
<keyword evidence="13 17" id="KW-0472">Membrane</keyword>
<accession>A0A833VXA1</accession>
<reference evidence="19" key="1">
    <citation type="submission" date="2020-01" db="EMBL/GenBank/DDBJ databases">
        <title>Genome sequence of Kobresia littledalei, the first chromosome-level genome in the family Cyperaceae.</title>
        <authorList>
            <person name="Qu G."/>
        </authorList>
    </citation>
    <scope>NUCLEOTIDE SEQUENCE</scope>
    <source>
        <strain evidence="19">C.B.Clarke</strain>
        <tissue evidence="19">Leaf</tissue>
    </source>
</reference>
<dbReference type="GO" id="GO:0008270">
    <property type="term" value="F:zinc ion binding"/>
    <property type="evidence" value="ECO:0007669"/>
    <property type="project" value="UniProtKB-KW"/>
</dbReference>
<feature type="domain" description="RING-type" evidence="18">
    <location>
        <begin position="158"/>
        <end position="200"/>
    </location>
</feature>
<evidence type="ECO:0000256" key="15">
    <source>
        <dbReference type="PROSITE-ProRule" id="PRU00175"/>
    </source>
</evidence>
<feature type="region of interest" description="Disordered" evidence="16">
    <location>
        <begin position="98"/>
        <end position="119"/>
    </location>
</feature>
<dbReference type="InterPro" id="IPR013083">
    <property type="entry name" value="Znf_RING/FYVE/PHD"/>
</dbReference>
<evidence type="ECO:0000313" key="20">
    <source>
        <dbReference type="Proteomes" id="UP000623129"/>
    </source>
</evidence>
<dbReference type="Proteomes" id="UP000623129">
    <property type="component" value="Unassembled WGS sequence"/>
</dbReference>
<evidence type="ECO:0000256" key="2">
    <source>
        <dbReference type="ARBA" id="ARBA00004167"/>
    </source>
</evidence>
<keyword evidence="9 15" id="KW-0863">Zinc-finger</keyword>
<dbReference type="Pfam" id="PF13639">
    <property type="entry name" value="zf-RING_2"/>
    <property type="match status" value="1"/>
</dbReference>
<evidence type="ECO:0000256" key="10">
    <source>
        <dbReference type="ARBA" id="ARBA00022786"/>
    </source>
</evidence>
<dbReference type="PROSITE" id="PS50089">
    <property type="entry name" value="ZF_RING_2"/>
    <property type="match status" value="1"/>
</dbReference>